<proteinExistence type="predicted"/>
<sequence length="108" mass="12365">MAHVMDGPPYNEFDKATNALNSVNKLDQWAQNMTAQMAQLIGKLASDLNPKNLRYLFYLVTPNETIYDNVEDVPNILEPVTLSDSSPYLCNFHDFTAQVIFMDSWIFE</sequence>
<keyword evidence="1" id="KW-1185">Reference proteome</keyword>
<name>A0A0K0CV26_ANGCA</name>
<reference evidence="1" key="1">
    <citation type="submission" date="2012-09" db="EMBL/GenBank/DDBJ databases">
        <authorList>
            <person name="Martin A.A."/>
        </authorList>
    </citation>
    <scope>NUCLEOTIDE SEQUENCE</scope>
</reference>
<reference evidence="2" key="2">
    <citation type="submission" date="2017-02" db="UniProtKB">
        <authorList>
            <consortium name="WormBaseParasite"/>
        </authorList>
    </citation>
    <scope>IDENTIFICATION</scope>
</reference>
<dbReference type="AlphaFoldDB" id="A0A0K0CV26"/>
<evidence type="ECO:0000313" key="1">
    <source>
        <dbReference type="Proteomes" id="UP000035642"/>
    </source>
</evidence>
<evidence type="ECO:0000313" key="2">
    <source>
        <dbReference type="WBParaSite" id="ACAC_0000113901-mRNA-1"/>
    </source>
</evidence>
<dbReference type="WBParaSite" id="ACAC_0000113901-mRNA-1">
    <property type="protein sequence ID" value="ACAC_0000113901-mRNA-1"/>
    <property type="gene ID" value="ACAC_0000113901"/>
</dbReference>
<organism evidence="1 2">
    <name type="scientific">Angiostrongylus cantonensis</name>
    <name type="common">Rat lungworm</name>
    <dbReference type="NCBI Taxonomy" id="6313"/>
    <lineage>
        <taxon>Eukaryota</taxon>
        <taxon>Metazoa</taxon>
        <taxon>Ecdysozoa</taxon>
        <taxon>Nematoda</taxon>
        <taxon>Chromadorea</taxon>
        <taxon>Rhabditida</taxon>
        <taxon>Rhabditina</taxon>
        <taxon>Rhabditomorpha</taxon>
        <taxon>Strongyloidea</taxon>
        <taxon>Metastrongylidae</taxon>
        <taxon>Angiostrongylus</taxon>
    </lineage>
</organism>
<protein>
    <submittedName>
        <fullName evidence="2">Uncharacterized protein</fullName>
    </submittedName>
</protein>
<dbReference type="Proteomes" id="UP000035642">
    <property type="component" value="Unassembled WGS sequence"/>
</dbReference>
<accession>A0A0K0CV26</accession>